<evidence type="ECO:0000313" key="2">
    <source>
        <dbReference type="Proteomes" id="UP000238479"/>
    </source>
</evidence>
<sequence length="76" mass="8515">MRLTNMAEITGTLIMLHMRYLHDVSKEFKMLDIVGFIDPAMTGEKGCGSATSRPRSIKDRLISASPNQIFLLPYNA</sequence>
<protein>
    <submittedName>
        <fullName evidence="1">Uncharacterized protein</fullName>
    </submittedName>
</protein>
<gene>
    <name evidence="1" type="ORF">RchiOBHm_Chr3g0488981</name>
</gene>
<accession>A0A2P6RFZ4</accession>
<proteinExistence type="predicted"/>
<keyword evidence="2" id="KW-1185">Reference proteome</keyword>
<evidence type="ECO:0000313" key="1">
    <source>
        <dbReference type="EMBL" id="PRQ45327.1"/>
    </source>
</evidence>
<dbReference type="Gramene" id="PRQ45327">
    <property type="protein sequence ID" value="PRQ45327"/>
    <property type="gene ID" value="RchiOBHm_Chr3g0488981"/>
</dbReference>
<dbReference type="EMBL" id="PDCK01000041">
    <property type="protein sequence ID" value="PRQ45327.1"/>
    <property type="molecule type" value="Genomic_DNA"/>
</dbReference>
<dbReference type="AlphaFoldDB" id="A0A2P6RFZ4"/>
<dbReference type="Proteomes" id="UP000238479">
    <property type="component" value="Chromosome 3"/>
</dbReference>
<reference evidence="1 2" key="1">
    <citation type="journal article" date="2018" name="Nat. Genet.">
        <title>The Rosa genome provides new insights in the design of modern roses.</title>
        <authorList>
            <person name="Bendahmane M."/>
        </authorList>
    </citation>
    <scope>NUCLEOTIDE SEQUENCE [LARGE SCALE GENOMIC DNA]</scope>
    <source>
        <strain evidence="2">cv. Old Blush</strain>
    </source>
</reference>
<name>A0A2P6RFZ4_ROSCH</name>
<organism evidence="1 2">
    <name type="scientific">Rosa chinensis</name>
    <name type="common">China rose</name>
    <dbReference type="NCBI Taxonomy" id="74649"/>
    <lineage>
        <taxon>Eukaryota</taxon>
        <taxon>Viridiplantae</taxon>
        <taxon>Streptophyta</taxon>
        <taxon>Embryophyta</taxon>
        <taxon>Tracheophyta</taxon>
        <taxon>Spermatophyta</taxon>
        <taxon>Magnoliopsida</taxon>
        <taxon>eudicotyledons</taxon>
        <taxon>Gunneridae</taxon>
        <taxon>Pentapetalae</taxon>
        <taxon>rosids</taxon>
        <taxon>fabids</taxon>
        <taxon>Rosales</taxon>
        <taxon>Rosaceae</taxon>
        <taxon>Rosoideae</taxon>
        <taxon>Rosoideae incertae sedis</taxon>
        <taxon>Rosa</taxon>
    </lineage>
</organism>
<comment type="caution">
    <text evidence="1">The sequence shown here is derived from an EMBL/GenBank/DDBJ whole genome shotgun (WGS) entry which is preliminary data.</text>
</comment>